<feature type="compositionally biased region" description="Basic and acidic residues" evidence="1">
    <location>
        <begin position="11"/>
        <end position="20"/>
    </location>
</feature>
<dbReference type="AlphaFoldDB" id="A0A3D8RQ19"/>
<dbReference type="Gene3D" id="1.20.5.170">
    <property type="match status" value="1"/>
</dbReference>
<feature type="compositionally biased region" description="Polar residues" evidence="1">
    <location>
        <begin position="21"/>
        <end position="39"/>
    </location>
</feature>
<dbReference type="EMBL" id="PDLN01000009">
    <property type="protein sequence ID" value="RDW76182.1"/>
    <property type="molecule type" value="Genomic_DNA"/>
</dbReference>
<keyword evidence="3" id="KW-1185">Reference proteome</keyword>
<evidence type="ECO:0008006" key="4">
    <source>
        <dbReference type="Google" id="ProtNLM"/>
    </source>
</evidence>
<feature type="region of interest" description="Disordered" evidence="1">
    <location>
        <begin position="149"/>
        <end position="170"/>
    </location>
</feature>
<dbReference type="Proteomes" id="UP000256328">
    <property type="component" value="Unassembled WGS sequence"/>
</dbReference>
<dbReference type="PANTHER" id="PTHR37540">
    <property type="entry name" value="TRANSCRIPTION FACTOR (ACR-2), PUTATIVE-RELATED-RELATED"/>
    <property type="match status" value="1"/>
</dbReference>
<dbReference type="CDD" id="cd14688">
    <property type="entry name" value="bZIP_YAP"/>
    <property type="match status" value="1"/>
</dbReference>
<evidence type="ECO:0000256" key="1">
    <source>
        <dbReference type="SAM" id="MobiDB-lite"/>
    </source>
</evidence>
<reference evidence="2 3" key="1">
    <citation type="journal article" date="2018" name="IMA Fungus">
        <title>IMA Genome-F 9: Draft genome sequence of Annulohypoxylon stygium, Aspergillus mulundensis, Berkeleyomyces basicola (syn. Thielaviopsis basicola), Ceratocystis smalleyi, two Cercospora beticola strains, Coleophoma cylindrospora, Fusarium fracticaudum, Phialophora cf. hyalina, and Morchella septimelata.</title>
        <authorList>
            <person name="Wingfield B.D."/>
            <person name="Bills G.F."/>
            <person name="Dong Y."/>
            <person name="Huang W."/>
            <person name="Nel W.J."/>
            <person name="Swalarsk-Parry B.S."/>
            <person name="Vaghefi N."/>
            <person name="Wilken P.M."/>
            <person name="An Z."/>
            <person name="de Beer Z.W."/>
            <person name="De Vos L."/>
            <person name="Chen L."/>
            <person name="Duong T.A."/>
            <person name="Gao Y."/>
            <person name="Hammerbacher A."/>
            <person name="Kikkert J.R."/>
            <person name="Li Y."/>
            <person name="Li H."/>
            <person name="Li K."/>
            <person name="Li Q."/>
            <person name="Liu X."/>
            <person name="Ma X."/>
            <person name="Naidoo K."/>
            <person name="Pethybridge S.J."/>
            <person name="Sun J."/>
            <person name="Steenkamp E.T."/>
            <person name="van der Nest M.A."/>
            <person name="van Wyk S."/>
            <person name="Wingfield M.J."/>
            <person name="Xiong C."/>
            <person name="Yue Q."/>
            <person name="Zhang X."/>
        </authorList>
    </citation>
    <scope>NUCLEOTIDE SEQUENCE [LARGE SCALE GENOMIC DNA]</scope>
    <source>
        <strain evidence="2 3">BP5796</strain>
    </source>
</reference>
<feature type="compositionally biased region" description="Basic residues" evidence="1">
    <location>
        <begin position="40"/>
        <end position="56"/>
    </location>
</feature>
<organism evidence="2 3">
    <name type="scientific">Coleophoma crateriformis</name>
    <dbReference type="NCBI Taxonomy" id="565419"/>
    <lineage>
        <taxon>Eukaryota</taxon>
        <taxon>Fungi</taxon>
        <taxon>Dikarya</taxon>
        <taxon>Ascomycota</taxon>
        <taxon>Pezizomycotina</taxon>
        <taxon>Leotiomycetes</taxon>
        <taxon>Helotiales</taxon>
        <taxon>Dermateaceae</taxon>
        <taxon>Coleophoma</taxon>
    </lineage>
</organism>
<dbReference type="InterPro" id="IPR021858">
    <property type="entry name" value="Fun_TF"/>
</dbReference>
<sequence length="665" mass="74616">MNSLKPMGDGRALDLTKESLPDSSLVTASTNLHPPSSHQGKAHNSKKASKVRRRGRPRIEDVNGTDAGIRRAQIRTAQHKFQLKREVHIATLKQRLEEAGSRVSNLSSKLEHLQILLQQDGIASGADDSSRYFTEAFVELRSIAQTINPEHSATSKNGKGPLDLKSNAKGPFSPLEGARQILPKQPATNLLASAIVYSPKERNRHVEARETHTLSARRSSQSRFSYHYLNTPSSMLGAGRVDPFQTYSIGQSTEQTNEFIDYIVSTHFPGLCPSSNRNITSPLVTSFMPQAISNPLVLHALLYAASSLLNVRYSRPPEYNSAFRLFHKGQTLKYISQALKSNEQTWTDDTIFGILTLMTTSDSYKIPDRDCQIFYPPLTSLGWLDVYGSMEIAEEHVHALTFILNSRGGLENIEMPSLGRLVSSAYIRRGCVSFQSSPFPDIKDRNYSWRVYAGSRSFANIKAGLSLGFGFEKLERYGLTHQMMTVIRDMCNLTIVLDRYGRGIMGNLDLSDIADWRTTIQHSLLSLPIDECGGDDIQEADFKVYESCRLSMLIYAFAVTYPAPFHMESRKKLTAYLRTSLLTLSLHACPDEITRLLIWCLFLGGISAYRLSDRGWYILTVVKVLKGSQITSWRQTHGILLEFLWLNSSIYPGAEKMWSEIKALL</sequence>
<dbReference type="Pfam" id="PF11951">
    <property type="entry name" value="Fungal_trans_2"/>
    <property type="match status" value="1"/>
</dbReference>
<evidence type="ECO:0000313" key="2">
    <source>
        <dbReference type="EMBL" id="RDW76182.1"/>
    </source>
</evidence>
<feature type="region of interest" description="Disordered" evidence="1">
    <location>
        <begin position="1"/>
        <end position="66"/>
    </location>
</feature>
<accession>A0A3D8RQ19</accession>
<dbReference type="OrthoDB" id="3469466at2759"/>
<evidence type="ECO:0000313" key="3">
    <source>
        <dbReference type="Proteomes" id="UP000256328"/>
    </source>
</evidence>
<dbReference type="PANTHER" id="PTHR37540:SF5">
    <property type="entry name" value="TRANSCRIPTION FACTOR DOMAIN-CONTAINING PROTEIN"/>
    <property type="match status" value="1"/>
</dbReference>
<comment type="caution">
    <text evidence="2">The sequence shown here is derived from an EMBL/GenBank/DDBJ whole genome shotgun (WGS) entry which is preliminary data.</text>
</comment>
<name>A0A3D8RQ19_9HELO</name>
<gene>
    <name evidence="2" type="ORF">BP5796_07003</name>
</gene>
<protein>
    <recommendedName>
        <fullName evidence="4">Transcription factor domain-containing protein</fullName>
    </recommendedName>
</protein>
<proteinExistence type="predicted"/>